<gene>
    <name evidence="4" type="ORF">H6P81_019143</name>
</gene>
<dbReference type="Pfam" id="PF04640">
    <property type="entry name" value="PLATZ"/>
    <property type="match status" value="1"/>
</dbReference>
<dbReference type="PANTHER" id="PTHR31065:SF46">
    <property type="entry name" value="PLATZ TRANSCRIPTION FACTOR FAMILY PROTEIN-RELATED"/>
    <property type="match status" value="1"/>
</dbReference>
<dbReference type="PROSITE" id="PS50119">
    <property type="entry name" value="ZF_BBOX"/>
    <property type="match status" value="1"/>
</dbReference>
<evidence type="ECO:0000259" key="3">
    <source>
        <dbReference type="PROSITE" id="PS50119"/>
    </source>
</evidence>
<feature type="region of interest" description="Disordered" evidence="2">
    <location>
        <begin position="253"/>
        <end position="272"/>
    </location>
</feature>
<keyword evidence="1" id="KW-0862">Zinc</keyword>
<dbReference type="PANTHER" id="PTHR31065">
    <property type="entry name" value="PLATZ TRANSCRIPTION FACTOR FAMILY PROTEIN"/>
    <property type="match status" value="1"/>
</dbReference>
<evidence type="ECO:0000313" key="4">
    <source>
        <dbReference type="EMBL" id="KAG9438978.1"/>
    </source>
</evidence>
<evidence type="ECO:0000256" key="1">
    <source>
        <dbReference type="PROSITE-ProRule" id="PRU00024"/>
    </source>
</evidence>
<feature type="domain" description="B box-type" evidence="3">
    <location>
        <begin position="29"/>
        <end position="67"/>
    </location>
</feature>
<name>A0AAV7DVK4_ARIFI</name>
<feature type="compositionally biased region" description="Polar residues" evidence="2">
    <location>
        <begin position="195"/>
        <end position="209"/>
    </location>
</feature>
<dbReference type="AlphaFoldDB" id="A0AAV7DVK4"/>
<sequence>MVKELGVAEGGRPPAWLRGLMSETFFVPCGTHDSARKNEKNIFCLCCCRSICSNCLPAHRAHPLLQVRRYVYHDVARLDDLEKLIDCSYVQPYTINNAKVVFLNQRPQTRPCKGSGNTCLSCDRMLQEPYHYCSLSCKVEGVVDHGGNLSSILHMRRGEAEPEWAFSEFEGLRMDGTDAEEEEEEEEDEGETTTPSSVLEGSTTTLQYMTTRGSSCSSTSSNTARFMGGANLQGFSEDSEVVKKKKKNGGLLPKIMISLSRRKGAPQRSPLS</sequence>
<evidence type="ECO:0000256" key="2">
    <source>
        <dbReference type="SAM" id="MobiDB-lite"/>
    </source>
</evidence>
<feature type="region of interest" description="Disordered" evidence="2">
    <location>
        <begin position="176"/>
        <end position="247"/>
    </location>
</feature>
<reference evidence="4 5" key="1">
    <citation type="submission" date="2021-07" db="EMBL/GenBank/DDBJ databases">
        <title>The Aristolochia fimbriata genome: insights into angiosperm evolution, floral development and chemical biosynthesis.</title>
        <authorList>
            <person name="Jiao Y."/>
        </authorList>
    </citation>
    <scope>NUCLEOTIDE SEQUENCE [LARGE SCALE GENOMIC DNA]</scope>
    <source>
        <strain evidence="4">IBCAS-2021</strain>
        <tissue evidence="4">Leaf</tissue>
    </source>
</reference>
<protein>
    <recommendedName>
        <fullName evidence="3">B box-type domain-containing protein</fullName>
    </recommendedName>
</protein>
<organism evidence="4 5">
    <name type="scientific">Aristolochia fimbriata</name>
    <name type="common">White veined hardy Dutchman's pipe vine</name>
    <dbReference type="NCBI Taxonomy" id="158543"/>
    <lineage>
        <taxon>Eukaryota</taxon>
        <taxon>Viridiplantae</taxon>
        <taxon>Streptophyta</taxon>
        <taxon>Embryophyta</taxon>
        <taxon>Tracheophyta</taxon>
        <taxon>Spermatophyta</taxon>
        <taxon>Magnoliopsida</taxon>
        <taxon>Magnoliidae</taxon>
        <taxon>Piperales</taxon>
        <taxon>Aristolochiaceae</taxon>
        <taxon>Aristolochia</taxon>
    </lineage>
</organism>
<feature type="compositionally biased region" description="Low complexity" evidence="2">
    <location>
        <begin position="210"/>
        <end position="223"/>
    </location>
</feature>
<dbReference type="Proteomes" id="UP000825729">
    <property type="component" value="Unassembled WGS sequence"/>
</dbReference>
<dbReference type="EMBL" id="JAINDJ010000008">
    <property type="protein sequence ID" value="KAG9438978.1"/>
    <property type="molecule type" value="Genomic_DNA"/>
</dbReference>
<evidence type="ECO:0000313" key="5">
    <source>
        <dbReference type="Proteomes" id="UP000825729"/>
    </source>
</evidence>
<feature type="compositionally biased region" description="Acidic residues" evidence="2">
    <location>
        <begin position="177"/>
        <end position="191"/>
    </location>
</feature>
<dbReference type="InterPro" id="IPR000315">
    <property type="entry name" value="Znf_B-box"/>
</dbReference>
<keyword evidence="5" id="KW-1185">Reference proteome</keyword>
<proteinExistence type="predicted"/>
<keyword evidence="1" id="KW-0479">Metal-binding</keyword>
<dbReference type="InterPro" id="IPR006734">
    <property type="entry name" value="PLATZ"/>
</dbReference>
<dbReference type="GO" id="GO:0008270">
    <property type="term" value="F:zinc ion binding"/>
    <property type="evidence" value="ECO:0007669"/>
    <property type="project" value="UniProtKB-KW"/>
</dbReference>
<accession>A0AAV7DVK4</accession>
<keyword evidence="1" id="KW-0863">Zinc-finger</keyword>
<comment type="caution">
    <text evidence="4">The sequence shown here is derived from an EMBL/GenBank/DDBJ whole genome shotgun (WGS) entry which is preliminary data.</text>
</comment>